<dbReference type="Proteomes" id="UP000198828">
    <property type="component" value="Unassembled WGS sequence"/>
</dbReference>
<gene>
    <name evidence="1" type="ORF">SAMN05660923_03060</name>
</gene>
<name>A0A1H3F3X5_9FIRM</name>
<evidence type="ECO:0000313" key="1">
    <source>
        <dbReference type="EMBL" id="SDX85672.1"/>
    </source>
</evidence>
<sequence>MKPDGVSDNVYNDLINALEKAILLIYDMSIRKVAIPYDTIRRWENLVRYARKEGGKIDQ</sequence>
<protein>
    <submittedName>
        <fullName evidence="1">Uncharacterized protein</fullName>
    </submittedName>
</protein>
<evidence type="ECO:0000313" key="2">
    <source>
        <dbReference type="Proteomes" id="UP000198828"/>
    </source>
</evidence>
<dbReference type="AlphaFoldDB" id="A0A1H3F3X5"/>
<organism evidence="1 2">
    <name type="scientific">Tepidimicrobium xylanilyticum</name>
    <dbReference type="NCBI Taxonomy" id="1123352"/>
    <lineage>
        <taxon>Bacteria</taxon>
        <taxon>Bacillati</taxon>
        <taxon>Bacillota</taxon>
        <taxon>Tissierellia</taxon>
        <taxon>Tissierellales</taxon>
        <taxon>Tepidimicrobiaceae</taxon>
        <taxon>Tepidimicrobium</taxon>
    </lineage>
</organism>
<proteinExistence type="predicted"/>
<reference evidence="1 2" key="1">
    <citation type="submission" date="2016-10" db="EMBL/GenBank/DDBJ databases">
        <authorList>
            <person name="de Groot N.N."/>
        </authorList>
    </citation>
    <scope>NUCLEOTIDE SEQUENCE [LARGE SCALE GENOMIC DNA]</scope>
    <source>
        <strain evidence="1 2">DSM 23310</strain>
    </source>
</reference>
<accession>A0A1H3F3X5</accession>
<dbReference type="EMBL" id="FNNG01000026">
    <property type="protein sequence ID" value="SDX85672.1"/>
    <property type="molecule type" value="Genomic_DNA"/>
</dbReference>
<dbReference type="OrthoDB" id="4379323at2"/>
<dbReference type="RefSeq" id="WP_093755162.1">
    <property type="nucleotide sequence ID" value="NZ_FNNG01000026.1"/>
</dbReference>
<keyword evidence="2" id="KW-1185">Reference proteome</keyword>